<accession>A0A4Y8SZX7</accession>
<name>A0A4Y8SZX7_BACTU</name>
<dbReference type="InterPro" id="IPR031998">
    <property type="entry name" value="DUF5065"/>
</dbReference>
<comment type="caution">
    <text evidence="1">The sequence shown here is derived from an EMBL/GenBank/DDBJ whole genome shotgun (WGS) entry which is preliminary data.</text>
</comment>
<dbReference type="EMBL" id="SCLP01000014">
    <property type="protein sequence ID" value="TFF44352.1"/>
    <property type="molecule type" value="Genomic_DNA"/>
</dbReference>
<gene>
    <name evidence="1" type="ORF">EQ803_24245</name>
</gene>
<protein>
    <submittedName>
        <fullName evidence="1">DUF5065 family protein</fullName>
    </submittedName>
</protein>
<reference evidence="1 2" key="1">
    <citation type="submission" date="2019-01" db="EMBL/GenBank/DDBJ databases">
        <title>Draft genome sequence of Bacillus sp. DPC6431.</title>
        <authorList>
            <person name="Arbulu S."/>
            <person name="Murphy K."/>
            <person name="O'Sullivan O."/>
            <person name="Rea M.C."/>
            <person name="Hill C."/>
            <person name="Ross R.P."/>
        </authorList>
    </citation>
    <scope>NUCLEOTIDE SEQUENCE [LARGE SCALE GENOMIC DNA]</scope>
    <source>
        <strain evidence="1 2">DPC6431</strain>
    </source>
</reference>
<proteinExistence type="predicted"/>
<dbReference type="Proteomes" id="UP000297630">
    <property type="component" value="Unassembled WGS sequence"/>
</dbReference>
<evidence type="ECO:0000313" key="1">
    <source>
        <dbReference type="EMBL" id="TFF44352.1"/>
    </source>
</evidence>
<organism evidence="1 2">
    <name type="scientific">Bacillus thuringiensis</name>
    <dbReference type="NCBI Taxonomy" id="1428"/>
    <lineage>
        <taxon>Bacteria</taxon>
        <taxon>Bacillati</taxon>
        <taxon>Bacillota</taxon>
        <taxon>Bacilli</taxon>
        <taxon>Bacillales</taxon>
        <taxon>Bacillaceae</taxon>
        <taxon>Bacillus</taxon>
        <taxon>Bacillus cereus group</taxon>
    </lineage>
</organism>
<evidence type="ECO:0000313" key="2">
    <source>
        <dbReference type="Proteomes" id="UP000297630"/>
    </source>
</evidence>
<dbReference type="Pfam" id="PF16723">
    <property type="entry name" value="DUF5065"/>
    <property type="match status" value="1"/>
</dbReference>
<sequence>MPPKTKKNCRFVTPITSVQDPGSYVAVMKLGENYYYGGSFKIKK</sequence>
<dbReference type="AlphaFoldDB" id="A0A4Y8SZX7"/>
<dbReference type="Gene3D" id="2.60.40.3720">
    <property type="match status" value="1"/>
</dbReference>